<feature type="chain" id="PRO_5035217288" description="2-C-methyl-D-erythritol 4-phosphate cytidylyltransferase, chloroplastic" evidence="5">
    <location>
        <begin position="21"/>
        <end position="273"/>
    </location>
</feature>
<keyword evidence="7" id="KW-1185">Reference proteome</keyword>
<name>A0A8J2WZT1_9STRA</name>
<dbReference type="EMBL" id="CAKKNE010000004">
    <property type="protein sequence ID" value="CAH0374214.1"/>
    <property type="molecule type" value="Genomic_DNA"/>
</dbReference>
<comment type="similarity">
    <text evidence="1">Belongs to the IspD/TarI cytidylyltransferase family. IspD subfamily.</text>
</comment>
<dbReference type="GO" id="GO:0050518">
    <property type="term" value="F:2-C-methyl-D-erythritol 4-phosphate cytidylyltransferase activity"/>
    <property type="evidence" value="ECO:0007669"/>
    <property type="project" value="InterPro"/>
</dbReference>
<gene>
    <name evidence="6" type="ORF">PECAL_4P14850</name>
</gene>
<dbReference type="PANTHER" id="PTHR32125:SF4">
    <property type="entry name" value="2-C-METHYL-D-ERYTHRITOL 4-PHOSPHATE CYTIDYLYLTRANSFERASE, CHLOROPLASTIC"/>
    <property type="match status" value="1"/>
</dbReference>
<dbReference type="OrthoDB" id="414267at2759"/>
<keyword evidence="2" id="KW-0808">Transferase</keyword>
<dbReference type="FunFam" id="3.90.550.10:FF:000003">
    <property type="entry name" value="2-C-methyl-D-erythritol 4-phosphate cytidylyltransferase"/>
    <property type="match status" value="1"/>
</dbReference>
<dbReference type="Pfam" id="PF01128">
    <property type="entry name" value="IspD"/>
    <property type="match status" value="1"/>
</dbReference>
<dbReference type="AlphaFoldDB" id="A0A8J2WZT1"/>
<accession>A0A8J2WZT1</accession>
<dbReference type="CDD" id="cd02516">
    <property type="entry name" value="CDP-ME_synthetase"/>
    <property type="match status" value="1"/>
</dbReference>
<keyword evidence="5" id="KW-0732">Signal</keyword>
<dbReference type="Proteomes" id="UP000789595">
    <property type="component" value="Unassembled WGS sequence"/>
</dbReference>
<keyword evidence="3" id="KW-0548">Nucleotidyltransferase</keyword>
<evidence type="ECO:0000256" key="1">
    <source>
        <dbReference type="ARBA" id="ARBA00009789"/>
    </source>
</evidence>
<evidence type="ECO:0000256" key="2">
    <source>
        <dbReference type="ARBA" id="ARBA00022679"/>
    </source>
</evidence>
<evidence type="ECO:0000256" key="3">
    <source>
        <dbReference type="ARBA" id="ARBA00022695"/>
    </source>
</evidence>
<protein>
    <recommendedName>
        <fullName evidence="4">2-C-methyl-D-erythritol 4-phosphate cytidylyltransferase, chloroplastic</fullName>
    </recommendedName>
</protein>
<proteinExistence type="inferred from homology"/>
<sequence>MMRALLLCAALTHALVPTLPTPQRTRPGAALTMMAENKKDVAVVILAGGTGSRMKADRPKQFLPLRGKMIIKYSLDLFLNDIEGICKVVVVLAEQYRQDFKEYADRVTFADPGAERQDSVKSGLDSCPDDAALVAIHDAARPLVTPDEIYSVFGDAREHGAAVLGVPVKATVKESGDGKFVLRTVDRSRLWEVHTPQVIEPALLKRGFAKVDSEKLEITDDVSVVEQLGAPVRLTLGEYTNLKVTTPDDMVVAGQILDQRSGKRGWRKLLFWK</sequence>
<dbReference type="PANTHER" id="PTHR32125">
    <property type="entry name" value="2-C-METHYL-D-ERYTHRITOL 4-PHOSPHATE CYTIDYLYLTRANSFERASE, CHLOROPLASTIC"/>
    <property type="match status" value="1"/>
</dbReference>
<dbReference type="SUPFAM" id="SSF53448">
    <property type="entry name" value="Nucleotide-diphospho-sugar transferases"/>
    <property type="match status" value="1"/>
</dbReference>
<dbReference type="InterPro" id="IPR029044">
    <property type="entry name" value="Nucleotide-diphossugar_trans"/>
</dbReference>
<comment type="caution">
    <text evidence="6">The sequence shown here is derived from an EMBL/GenBank/DDBJ whole genome shotgun (WGS) entry which is preliminary data.</text>
</comment>
<dbReference type="InterPro" id="IPR050088">
    <property type="entry name" value="IspD/TarI_cytidylyltransf_bact"/>
</dbReference>
<reference evidence="6" key="1">
    <citation type="submission" date="2021-11" db="EMBL/GenBank/DDBJ databases">
        <authorList>
            <consortium name="Genoscope - CEA"/>
            <person name="William W."/>
        </authorList>
    </citation>
    <scope>NUCLEOTIDE SEQUENCE</scope>
</reference>
<dbReference type="InterPro" id="IPR001228">
    <property type="entry name" value="IspD"/>
</dbReference>
<dbReference type="HAMAP" id="MF_00108">
    <property type="entry name" value="IspD"/>
    <property type="match status" value="1"/>
</dbReference>
<dbReference type="InterPro" id="IPR034683">
    <property type="entry name" value="IspD/TarI"/>
</dbReference>
<evidence type="ECO:0000313" key="6">
    <source>
        <dbReference type="EMBL" id="CAH0374214.1"/>
    </source>
</evidence>
<feature type="signal peptide" evidence="5">
    <location>
        <begin position="1"/>
        <end position="20"/>
    </location>
</feature>
<organism evidence="6 7">
    <name type="scientific">Pelagomonas calceolata</name>
    <dbReference type="NCBI Taxonomy" id="35677"/>
    <lineage>
        <taxon>Eukaryota</taxon>
        <taxon>Sar</taxon>
        <taxon>Stramenopiles</taxon>
        <taxon>Ochrophyta</taxon>
        <taxon>Pelagophyceae</taxon>
        <taxon>Pelagomonadales</taxon>
        <taxon>Pelagomonadaceae</taxon>
        <taxon>Pelagomonas</taxon>
    </lineage>
</organism>
<dbReference type="NCBIfam" id="TIGR00453">
    <property type="entry name" value="ispD"/>
    <property type="match status" value="1"/>
</dbReference>
<evidence type="ECO:0000256" key="4">
    <source>
        <dbReference type="ARBA" id="ARBA00069967"/>
    </source>
</evidence>
<evidence type="ECO:0000313" key="7">
    <source>
        <dbReference type="Proteomes" id="UP000789595"/>
    </source>
</evidence>
<evidence type="ECO:0000256" key="5">
    <source>
        <dbReference type="SAM" id="SignalP"/>
    </source>
</evidence>
<dbReference type="Gene3D" id="3.90.550.10">
    <property type="entry name" value="Spore Coat Polysaccharide Biosynthesis Protein SpsA, Chain A"/>
    <property type="match status" value="1"/>
</dbReference>
<dbReference type="GO" id="GO:0008299">
    <property type="term" value="P:isoprenoid biosynthetic process"/>
    <property type="evidence" value="ECO:0007669"/>
    <property type="project" value="InterPro"/>
</dbReference>